<keyword evidence="3" id="KW-1185">Reference proteome</keyword>
<evidence type="ECO:0000313" key="3">
    <source>
        <dbReference type="Proteomes" id="UP000054387"/>
    </source>
</evidence>
<feature type="transmembrane region" description="Helical" evidence="1">
    <location>
        <begin position="14"/>
        <end position="33"/>
    </location>
</feature>
<accession>A0A0W1R4X3</accession>
<keyword evidence="1" id="KW-1133">Transmembrane helix</keyword>
<sequence>MPSQQKPHNRIRDVAEAVVLLVLPIPVVAPVLLTLGRNVQTALFLPGLFGFVLFRVRLRYRAIRTDDGIERRLFDPEETWWAEAASIEYDEKYDRILAPVCAAVALGAFALVPVYAGDDGVALRLVMVGAAASTGALAVYGVAYS</sequence>
<dbReference type="AlphaFoldDB" id="A0A0W1R4X3"/>
<comment type="caution">
    <text evidence="2">The sequence shown here is derived from an EMBL/GenBank/DDBJ whole genome shotgun (WGS) entry which is preliminary data.</text>
</comment>
<protein>
    <submittedName>
        <fullName evidence="2">Uncharacterized protein</fullName>
    </submittedName>
</protein>
<dbReference type="OrthoDB" id="293161at2157"/>
<dbReference type="RefSeq" id="WP_058583066.1">
    <property type="nucleotide sequence ID" value="NZ_LOPU01000031.1"/>
</dbReference>
<feature type="transmembrane region" description="Helical" evidence="1">
    <location>
        <begin position="96"/>
        <end position="116"/>
    </location>
</feature>
<dbReference type="EMBL" id="LOPU01000031">
    <property type="protein sequence ID" value="KTG08346.1"/>
    <property type="molecule type" value="Genomic_DNA"/>
</dbReference>
<reference evidence="2 3" key="1">
    <citation type="submission" date="2015-12" db="EMBL/GenBank/DDBJ databases">
        <title>Haloprofundus marisrubri gen. nov., sp. nov., an extremely halophilic archaeon isolated from the Discovery deep brine-seawater interface in the Red Sea.</title>
        <authorList>
            <person name="Zhang G."/>
            <person name="Stingl U."/>
            <person name="Rashid M."/>
        </authorList>
    </citation>
    <scope>NUCLEOTIDE SEQUENCE [LARGE SCALE GENOMIC DNA]</scope>
    <source>
        <strain evidence="2 3">SB9</strain>
    </source>
</reference>
<keyword evidence="1" id="KW-0472">Membrane</keyword>
<feature type="transmembrane region" description="Helical" evidence="1">
    <location>
        <begin position="39"/>
        <end position="56"/>
    </location>
</feature>
<dbReference type="Proteomes" id="UP000054387">
    <property type="component" value="Unassembled WGS sequence"/>
</dbReference>
<keyword evidence="1" id="KW-0812">Transmembrane</keyword>
<dbReference type="STRING" id="1514971.AUR64_19125"/>
<gene>
    <name evidence="2" type="ORF">AUR64_19125</name>
</gene>
<evidence type="ECO:0000313" key="2">
    <source>
        <dbReference type="EMBL" id="KTG08346.1"/>
    </source>
</evidence>
<feature type="transmembrane region" description="Helical" evidence="1">
    <location>
        <begin position="122"/>
        <end position="143"/>
    </location>
</feature>
<evidence type="ECO:0000256" key="1">
    <source>
        <dbReference type="SAM" id="Phobius"/>
    </source>
</evidence>
<organism evidence="2 3">
    <name type="scientific">Haloprofundus marisrubri</name>
    <dbReference type="NCBI Taxonomy" id="1514971"/>
    <lineage>
        <taxon>Archaea</taxon>
        <taxon>Methanobacteriati</taxon>
        <taxon>Methanobacteriota</taxon>
        <taxon>Stenosarchaea group</taxon>
        <taxon>Halobacteria</taxon>
        <taxon>Halobacteriales</taxon>
        <taxon>Haloferacaceae</taxon>
        <taxon>Haloprofundus</taxon>
    </lineage>
</organism>
<name>A0A0W1R4X3_9EURY</name>
<proteinExistence type="predicted"/>